<feature type="compositionally biased region" description="Basic residues" evidence="2">
    <location>
        <begin position="1937"/>
        <end position="1948"/>
    </location>
</feature>
<feature type="compositionally biased region" description="Polar residues" evidence="2">
    <location>
        <begin position="2964"/>
        <end position="2981"/>
    </location>
</feature>
<reference evidence="5 6" key="1">
    <citation type="submission" date="2013-11" db="EMBL/GenBank/DDBJ databases">
        <title>The Damaraland mole rat (Fukomys damarensis) genome and evolution of African mole rats.</title>
        <authorList>
            <person name="Gladyshev V.N."/>
            <person name="Fang X."/>
        </authorList>
    </citation>
    <scope>NUCLEOTIDE SEQUENCE [LARGE SCALE GENOMIC DNA]</scope>
    <source>
        <tissue evidence="5">Liver</tissue>
    </source>
</reference>
<keyword evidence="6" id="KW-1185">Reference proteome</keyword>
<dbReference type="eggNOG" id="ENOG502QW6W">
    <property type="taxonomic scope" value="Eukaryota"/>
</dbReference>
<dbReference type="InterPro" id="IPR022188">
    <property type="entry name" value="TASOR_DUF3715"/>
</dbReference>
<dbReference type="InterPro" id="IPR026616">
    <property type="entry name" value="TEX15"/>
</dbReference>
<feature type="domain" description="Testis expressed sequence 15" evidence="4">
    <location>
        <begin position="2370"/>
        <end position="2488"/>
    </location>
</feature>
<evidence type="ECO:0000313" key="5">
    <source>
        <dbReference type="EMBL" id="KFO38191.1"/>
    </source>
</evidence>
<dbReference type="STRING" id="885580.ENSFDAP00000017312"/>
<dbReference type="EMBL" id="KN120606">
    <property type="protein sequence ID" value="KFO38191.1"/>
    <property type="molecule type" value="Genomic_DNA"/>
</dbReference>
<feature type="region of interest" description="Disordered" evidence="2">
    <location>
        <begin position="2692"/>
        <end position="2712"/>
    </location>
</feature>
<feature type="region of interest" description="Disordered" evidence="2">
    <location>
        <begin position="1286"/>
        <end position="1307"/>
    </location>
</feature>
<feature type="region of interest" description="Disordered" evidence="2">
    <location>
        <begin position="906"/>
        <end position="926"/>
    </location>
</feature>
<evidence type="ECO:0000313" key="6">
    <source>
        <dbReference type="Proteomes" id="UP000028990"/>
    </source>
</evidence>
<gene>
    <name evidence="5" type="ORF">H920_00429</name>
</gene>
<dbReference type="Pfam" id="PF15326">
    <property type="entry name" value="TEX15"/>
    <property type="match status" value="2"/>
</dbReference>
<accession>A0A091ER49</accession>
<evidence type="ECO:0000256" key="1">
    <source>
        <dbReference type="SAM" id="Coils"/>
    </source>
</evidence>
<keyword evidence="1" id="KW-0175">Coiled coil</keyword>
<dbReference type="SUPFAM" id="SSF56399">
    <property type="entry name" value="ADP-ribosylation"/>
    <property type="match status" value="1"/>
</dbReference>
<dbReference type="GO" id="GO:0005634">
    <property type="term" value="C:nucleus"/>
    <property type="evidence" value="ECO:0007669"/>
    <property type="project" value="TreeGrafter"/>
</dbReference>
<dbReference type="InterPro" id="IPR032765">
    <property type="entry name" value="TEX15_dom"/>
</dbReference>
<protein>
    <submittedName>
        <fullName evidence="5">Testis-expressed sequence 15 protein</fullName>
    </submittedName>
</protein>
<feature type="compositionally biased region" description="Polar residues" evidence="2">
    <location>
        <begin position="579"/>
        <end position="592"/>
    </location>
</feature>
<organism evidence="5 6">
    <name type="scientific">Fukomys damarensis</name>
    <name type="common">Damaraland mole rat</name>
    <name type="synonym">Cryptomys damarensis</name>
    <dbReference type="NCBI Taxonomy" id="885580"/>
    <lineage>
        <taxon>Eukaryota</taxon>
        <taxon>Metazoa</taxon>
        <taxon>Chordata</taxon>
        <taxon>Craniata</taxon>
        <taxon>Vertebrata</taxon>
        <taxon>Euteleostomi</taxon>
        <taxon>Mammalia</taxon>
        <taxon>Eutheria</taxon>
        <taxon>Euarchontoglires</taxon>
        <taxon>Glires</taxon>
        <taxon>Rodentia</taxon>
        <taxon>Hystricomorpha</taxon>
        <taxon>Bathyergidae</taxon>
        <taxon>Fukomys</taxon>
    </lineage>
</organism>
<dbReference type="GO" id="GO:0007140">
    <property type="term" value="P:male meiotic nuclear division"/>
    <property type="evidence" value="ECO:0007669"/>
    <property type="project" value="InterPro"/>
</dbReference>
<feature type="domain" description="TASOR pseudo-PARP" evidence="3">
    <location>
        <begin position="146"/>
        <end position="293"/>
    </location>
</feature>
<feature type="region of interest" description="Disordered" evidence="2">
    <location>
        <begin position="1931"/>
        <end position="1953"/>
    </location>
</feature>
<evidence type="ECO:0000256" key="2">
    <source>
        <dbReference type="SAM" id="MobiDB-lite"/>
    </source>
</evidence>
<feature type="compositionally biased region" description="Basic and acidic residues" evidence="2">
    <location>
        <begin position="907"/>
        <end position="926"/>
    </location>
</feature>
<sequence>MREQSRLWLRLPHVRAVALLLKVPQTPNIEARFRANTEATSKRKMKKISKHMTWKMSSNKEPLPTTGEEVSRLKKFTIPKIRRTAGKVYSSPCGTNTREYSFIHETLNQCRLDVSCDLQSSSWQFGDTKLVHNEELEKNFTAKRSEMRELGRHGRELEEHFCFLALPYRNVVEIYQNGLSTKASTLKILGNPHLGIYTFRHVDIALNYACNQSITVESIIIFKVLFGKVKKIQPSMDINKVSLDPSPNFDCHMSRSVPSLKDSIELQAYNSVVYFYEYSAFSKPVDKPRQCLPYAIITVKFIGQKMDNGHLKTTLRFLTTGFPKKPERTCSLNNCTVAKRIGKGKHATVIFEHFGKPVDPFAPENCSCNTQNSEINSFNANVSDSSENVQNGNVSILETVSGQTENSSAESTNISQGHVHDSGPFMSSDNKENGNNGYLFSTYLKNILSVISSYFPLYKNIDSSTVTTSKFIKDPRLMKREESMGKQNNTTGFSEVLPVENNLNSNSEINLSGVSTNFVSSSEVVPSDSATLSDCLDTPCSRFSFDDSPSPTHNMDPKDYHSVASNKITRVRQSKDQGHFSSPLSLLNVSELENQKHTEEKAKTAQERSNIPQSSKAHSSYESVNTYTKDSDSQISKELHSSNFASTYQIGHHMSAVFPLQMEESVDECIQNIGKIRNFTDPEDSYRYEEKPILENETDNFTDATKITPINNYISSHQEYKDDETLDSLGGNSDEILITQELEMPKSLTSTMEDKNEQGHLALDLESNLTLNIECLSQEHPQHSMDCEDSIHTSFVFTQKLREINLEKRNENCISIITDPFQEAKDISQTGELFADSISPFHGIEITFDNSREYVCVQRKNENESLLEDIQRNCKEIPYVEDEGEAHFLSRNAQLNDSRYLTLHFKGQGDNDKENKNKEDDRTSFPKDNMEKIYECKKQEYPTKNTFTNIGWKKNKNDNKVEIISSKDIPTTFNFIWGKKDMSPETALLEDKDILAAKKQRDVQNPGRSVDYLTFTSFPKMADYSVGVTSSSAVELAATTLPALSANHEAQQRYQFKETCSSESPDFESLVKHKIADCEIDADKNKLQDSFHQPINENSLLQNFGLGSEIEVELEECDDAFLFQQNRHSHENVLDEECEASYEALKSHIDWEGLFGSSNGKVDNLGSTVRQNIDQQHSKNTICFCSTYKKEVYPILFPDLHVRITNTFTSTFSPADDTLSVKDNFYKCLTEAPKPGINGGEAPGFDIYSKSCENSSYPCTDQFGNSMQDSGLLSKSEIFHSSDISNNTAVNHKSGKKNNDSLSIEPSNVTTINGDQKCFFTESKTDFNDTRNKKDMESRISKKYIRTSFRDQNISHKDLRQREICEKEKGLTSHDSSECFSSLSQGRLKIFSQSERHIRGVLNILNSEASLCKSKRLSRKLNRAVLHLKKAHRRVHTSLQLIAKVGEKRKGPLPKAYEITCNNFWESCDLQGYSSVSERKYSKRFLSKRKYDKIGKVFGFDVNQSTCISKYKSYKTNGERIAVCHSKKNVTSSGSRSHTTVHREFCNQHSSQLSLFSTSQGTSQPDFDSSMKDSRTSELKHFSGKSEYLLYSEEKQSEKENQIDTKLSDSKCGKLRDHSHNKDVTKKNNSEVNKIVSKSSSISLSGTKDNSVSYSTDKNDATYIPHTEVKTDIFVSTLDSNMKSFLNVDTYKGNDCIISGFQSNLKVNFPIEKWITPTESYKASIITGKFLVGPLNLTLISSKKYNILQLLTSPVTDSERESSKSCLSKRRILAIDYSATPTTMSHCQQIYNGKDLLKTQQSSSSLCVEGNETHVTEHSELDLTSVTRESKRYGKNIMKKLSFKDSSLLLKDNIKDLTKKNIAKKDTRNRKTRKIEQTEKAKDSFYQNMTEGSIFKIEHKNQKILKEKSVKSDLMDSHLSIKTTPEAVSLNNTVSSQHKKRKRKGKRKVSNDCQSGCISKPGILEIDHMPILHAHAETSKVTIQKPTSYENEFKENLCSVTHTALITELSQILQRADEASSLEILEKETKACQNILPLFVEAFERKQECSLEQILISRELLVEQNLWNNCKYKLKPCAIDTLVELQMVMEAIQFIENKKRLLEGEPTFRSLLWYDETLYSELLGRPRGYQLQSSFYPAFQGRLKYNAFCELQNYHNQLIELFTETKRENNSYYAVLKYRRQINECEAIMKHCSDCFDFSLSVPFTCGVNFGDSLGDLEILRKSTLKLISIYGDSPTVHSYPGKQDHLWIIIEMISSKVNFIKSNEAISIKVSLYGLEHICFDAAKNLVWKEKRQSFCEKYSKKNKEVIHKVNKCALSKLQKIYDNLSENLNKETASSIELKENTVITSRKSDNLITIENFRLSTLFSQPDICCIGEILDQAEFADLKKLQDLTLVCTDHLETLKKCFQMLQEDNIDDIFITEGNVLYMLKNHNHGAVILKPEATETYIEIAMLSETVHYLKNSMAKKLDNQRFRGMLWFDLSLLPDLVCCQEKMVSFSFLEDNPGDCLWKAVESGISECKKDIDIIYKYNEAVNCSYALHLFSRELKELSEIKKLLKKSEYPISTYIDFVPYIMSINYGNTVTELEQNYSRFSTLLKNIMSVPQKDLGKMAHIMKVMKTIEHMKIICAKNAKLTTSFILCQILHNKRNNFQLKKKEKTNIHFAIPEENTRPSTSPKVPSTSVYLIKNISHSSKRRPSALDKCEDSQEKGKNTISSCKKRKVNMDNISKINEEKAVFRCLRTTGFHPKSENKIGSSSSDNLKRNYVSPKWDEVQRSLSDSLSPLKNVQDTCTSESQSKIDLTNSPSDTSKHLIEQQENLNSIKKRNVNFGAPETKSYKKDCASFANCDPKSINGILSKDQEIPSRKLLKNLPDPAQKTCLSNIKPAADDSLVTNTSVSSEPISHSVRDVHTNLEINGIVLEHRDNELLDSSINNSTCASFPESVHIHSRIPDTLSPSPIPFGASGSLTPDTNQTAEYSFSQQQDEDNPKVLTQKAATSWSELPQSAYTPVYNSSSHSLETPYYAWCIYHYSSSNGNAVTHTYQGITSYQAQSPPSEILTTLTSTVQNTPSNLLYSQYFSYFADQPQANAFVPVNGYFQSQMPPTYHLQQPVVSQYSSYQPLPQAVYPYPPASGVLPESPWIYAPRQQESFQPRH</sequence>
<dbReference type="PANTHER" id="PTHR22380">
    <property type="entry name" value="TESTIS-EXPRESSED PROTEIN 15"/>
    <property type="match status" value="1"/>
</dbReference>
<feature type="domain" description="Testis expressed sequence 15" evidence="4">
    <location>
        <begin position="1938"/>
        <end position="2162"/>
    </location>
</feature>
<dbReference type="Proteomes" id="UP000028990">
    <property type="component" value="Unassembled WGS sequence"/>
</dbReference>
<evidence type="ECO:0000259" key="4">
    <source>
        <dbReference type="Pfam" id="PF15326"/>
    </source>
</evidence>
<evidence type="ECO:0000259" key="3">
    <source>
        <dbReference type="Pfam" id="PF12509"/>
    </source>
</evidence>
<proteinExistence type="predicted"/>
<dbReference type="PANTHER" id="PTHR22380:SF1">
    <property type="entry name" value="TESTIS-EXPRESSED PROTEIN 15"/>
    <property type="match status" value="1"/>
</dbReference>
<feature type="region of interest" description="Disordered" evidence="2">
    <location>
        <begin position="2954"/>
        <end position="2988"/>
    </location>
</feature>
<feature type="compositionally biased region" description="Polar residues" evidence="2">
    <location>
        <begin position="1556"/>
        <end position="1567"/>
    </location>
</feature>
<dbReference type="GO" id="GO:0007130">
    <property type="term" value="P:synaptonemal complex assembly"/>
    <property type="evidence" value="ECO:0007669"/>
    <property type="project" value="TreeGrafter"/>
</dbReference>
<feature type="compositionally biased region" description="Basic and acidic residues" evidence="2">
    <location>
        <begin position="593"/>
        <end position="606"/>
    </location>
</feature>
<feature type="region of interest" description="Disordered" evidence="2">
    <location>
        <begin position="1556"/>
        <end position="1575"/>
    </location>
</feature>
<dbReference type="Pfam" id="PF12509">
    <property type="entry name" value="DUF3715"/>
    <property type="match status" value="1"/>
</dbReference>
<feature type="region of interest" description="Disordered" evidence="2">
    <location>
        <begin position="572"/>
        <end position="634"/>
    </location>
</feature>
<name>A0A091ER49_FUKDA</name>
<feature type="compositionally biased region" description="Basic and acidic residues" evidence="2">
    <location>
        <begin position="2697"/>
        <end position="2710"/>
    </location>
</feature>
<feature type="compositionally biased region" description="Polar residues" evidence="2">
    <location>
        <begin position="607"/>
        <end position="628"/>
    </location>
</feature>
<feature type="coiled-coil region" evidence="1">
    <location>
        <begin position="2316"/>
        <end position="2343"/>
    </location>
</feature>
<dbReference type="GO" id="GO:0010569">
    <property type="term" value="P:regulation of double-strand break repair via homologous recombination"/>
    <property type="evidence" value="ECO:0007669"/>
    <property type="project" value="InterPro"/>
</dbReference>